<organism evidence="2 4">
    <name type="scientific">Puccinia graminis f. sp. tritici</name>
    <dbReference type="NCBI Taxonomy" id="56615"/>
    <lineage>
        <taxon>Eukaryota</taxon>
        <taxon>Fungi</taxon>
        <taxon>Dikarya</taxon>
        <taxon>Basidiomycota</taxon>
        <taxon>Pucciniomycotina</taxon>
        <taxon>Pucciniomycetes</taxon>
        <taxon>Pucciniales</taxon>
        <taxon>Pucciniaceae</taxon>
        <taxon>Puccinia</taxon>
    </lineage>
</organism>
<dbReference type="EMBL" id="VDEP01000209">
    <property type="protein sequence ID" value="KAA1123325.1"/>
    <property type="molecule type" value="Genomic_DNA"/>
</dbReference>
<evidence type="ECO:0000313" key="4">
    <source>
        <dbReference type="Proteomes" id="UP000325313"/>
    </source>
</evidence>
<reference evidence="3 4" key="1">
    <citation type="submission" date="2019-05" db="EMBL/GenBank/DDBJ databases">
        <title>Emergence of the Ug99 lineage of the wheat stem rust pathogen through somatic hybridization.</title>
        <authorList>
            <person name="Li F."/>
            <person name="Upadhyaya N.M."/>
            <person name="Sperschneider J."/>
            <person name="Matny O."/>
            <person name="Nguyen-Phuc H."/>
            <person name="Mago R."/>
            <person name="Raley C."/>
            <person name="Miller M.E."/>
            <person name="Silverstein K.A.T."/>
            <person name="Henningsen E."/>
            <person name="Hirsch C.D."/>
            <person name="Visser B."/>
            <person name="Pretorius Z.A."/>
            <person name="Steffenson B.J."/>
            <person name="Schwessinger B."/>
            <person name="Dodds P.N."/>
            <person name="Figueroa M."/>
        </authorList>
    </citation>
    <scope>NUCLEOTIDE SEQUENCE [LARGE SCALE GENOMIC DNA]</scope>
    <source>
        <strain evidence="1">21-0</strain>
        <strain evidence="2 4">Ug99</strain>
    </source>
</reference>
<dbReference type="Proteomes" id="UP000324748">
    <property type="component" value="Unassembled WGS sequence"/>
</dbReference>
<protein>
    <submittedName>
        <fullName evidence="2">Uncharacterized protein</fullName>
    </submittedName>
</protein>
<evidence type="ECO:0000313" key="1">
    <source>
        <dbReference type="EMBL" id="KAA1083705.1"/>
    </source>
</evidence>
<comment type="caution">
    <text evidence="2">The sequence shown here is derived from an EMBL/GenBank/DDBJ whole genome shotgun (WGS) entry which is preliminary data.</text>
</comment>
<keyword evidence="3" id="KW-1185">Reference proteome</keyword>
<dbReference type="AlphaFoldDB" id="A0A5B0REJ6"/>
<sequence>MWIGYIFNMTMLVYKGLDLNLEVTSSTYRRRFNAKIQHDRDQAISKVIGKCRYIDTSMCFVARLKKTGEVGGQRE</sequence>
<gene>
    <name evidence="1" type="ORF">PGT21_004482</name>
    <name evidence="2" type="ORF">PGTUg99_007283</name>
</gene>
<evidence type="ECO:0000313" key="2">
    <source>
        <dbReference type="EMBL" id="KAA1123325.1"/>
    </source>
</evidence>
<name>A0A5B0REJ6_PUCGR</name>
<proteinExistence type="predicted"/>
<evidence type="ECO:0000313" key="3">
    <source>
        <dbReference type="Proteomes" id="UP000324748"/>
    </source>
</evidence>
<dbReference type="EMBL" id="VSWC01000118">
    <property type="protein sequence ID" value="KAA1083705.1"/>
    <property type="molecule type" value="Genomic_DNA"/>
</dbReference>
<accession>A0A5B0REJ6</accession>
<dbReference type="Proteomes" id="UP000325313">
    <property type="component" value="Unassembled WGS sequence"/>
</dbReference>